<evidence type="ECO:0000256" key="2">
    <source>
        <dbReference type="SAM" id="Phobius"/>
    </source>
</evidence>
<feature type="transmembrane region" description="Helical" evidence="2">
    <location>
        <begin position="50"/>
        <end position="68"/>
    </location>
</feature>
<keyword evidence="2" id="KW-0472">Membrane</keyword>
<dbReference type="PANTHER" id="PTHR41795">
    <property type="entry name" value="EXOPOLYSACCHARIDE SYNTHESIS PROTEIN"/>
    <property type="match status" value="1"/>
</dbReference>
<accession>A0A371RLI8</accession>
<keyword evidence="2" id="KW-0812">Transmembrane</keyword>
<feature type="transmembrane region" description="Helical" evidence="2">
    <location>
        <begin position="181"/>
        <end position="204"/>
    </location>
</feature>
<keyword evidence="2" id="KW-1133">Transmembrane helix</keyword>
<evidence type="ECO:0000313" key="3">
    <source>
        <dbReference type="EMBL" id="RFB06338.1"/>
    </source>
</evidence>
<keyword evidence="4" id="KW-1185">Reference proteome</keyword>
<dbReference type="Pfam" id="PF06055">
    <property type="entry name" value="ExoD"/>
    <property type="match status" value="1"/>
</dbReference>
<evidence type="ECO:0000256" key="1">
    <source>
        <dbReference type="SAM" id="MobiDB-lite"/>
    </source>
</evidence>
<evidence type="ECO:0000313" key="4">
    <source>
        <dbReference type="Proteomes" id="UP000264589"/>
    </source>
</evidence>
<organism evidence="3 4">
    <name type="scientific">Parvularcula marina</name>
    <dbReference type="NCBI Taxonomy" id="2292771"/>
    <lineage>
        <taxon>Bacteria</taxon>
        <taxon>Pseudomonadati</taxon>
        <taxon>Pseudomonadota</taxon>
        <taxon>Alphaproteobacteria</taxon>
        <taxon>Parvularculales</taxon>
        <taxon>Parvularculaceae</taxon>
        <taxon>Parvularcula</taxon>
    </lineage>
</organism>
<name>A0A371RLI8_9PROT</name>
<gene>
    <name evidence="3" type="ORF">DX908_03690</name>
</gene>
<dbReference type="OrthoDB" id="8550083at2"/>
<comment type="caution">
    <text evidence="3">The sequence shown here is derived from an EMBL/GenBank/DDBJ whole genome shotgun (WGS) entry which is preliminary data.</text>
</comment>
<reference evidence="3 4" key="1">
    <citation type="submission" date="2018-08" db="EMBL/GenBank/DDBJ databases">
        <title>Parvularcula sp. SM1705, isolated from surface water of the South Sea China.</title>
        <authorList>
            <person name="Sun L."/>
        </authorList>
    </citation>
    <scope>NUCLEOTIDE SEQUENCE [LARGE SCALE GENOMIC DNA]</scope>
    <source>
        <strain evidence="3 4">SM1705</strain>
    </source>
</reference>
<dbReference type="AlphaFoldDB" id="A0A371RLI8"/>
<dbReference type="InParanoid" id="A0A371RLI8"/>
<sequence length="223" mass="23836">MKTLDRLAHGEQPHTEKEVLGEAASGEKTDPETATKSTLGALIDAMDERAYGLLLLILALPCCLPFLYGIPQIVAVPMIAIAAQLAFGREAPWLPKGLRSRSFEIEGMRNIVRRASRYLGWVEKLAHPRLSVLTDKRGAQIVGLLLLIPCASILVPLPSTNTAPGIGVAIASVGLLERDGLLVIAGLLFGLAWVALLVIGFIFLGNEALDIIKDFILGRGEAG</sequence>
<dbReference type="PANTHER" id="PTHR41795:SF1">
    <property type="entry name" value="EXOPOLYSACCHARIDE SYNTHESIS PROTEIN"/>
    <property type="match status" value="1"/>
</dbReference>
<feature type="region of interest" description="Disordered" evidence="1">
    <location>
        <begin position="1"/>
        <end position="34"/>
    </location>
</feature>
<feature type="compositionally biased region" description="Basic and acidic residues" evidence="1">
    <location>
        <begin position="1"/>
        <end position="33"/>
    </location>
</feature>
<dbReference type="Proteomes" id="UP000264589">
    <property type="component" value="Unassembled WGS sequence"/>
</dbReference>
<dbReference type="InterPro" id="IPR010331">
    <property type="entry name" value="ExoD"/>
</dbReference>
<proteinExistence type="predicted"/>
<dbReference type="EMBL" id="QUQO01000001">
    <property type="protein sequence ID" value="RFB06338.1"/>
    <property type="molecule type" value="Genomic_DNA"/>
</dbReference>
<protein>
    <submittedName>
        <fullName evidence="3">Exopolysaccharide biosynthesis protein</fullName>
    </submittedName>
</protein>